<keyword evidence="2" id="KW-0472">Membrane</keyword>
<proteinExistence type="predicted"/>
<keyword evidence="2" id="KW-0812">Transmembrane</keyword>
<comment type="caution">
    <text evidence="3">The sequence shown here is derived from an EMBL/GenBank/DDBJ whole genome shotgun (WGS) entry which is preliminary data.</text>
</comment>
<dbReference type="RefSeq" id="WP_228725950.1">
    <property type="nucleotide sequence ID" value="NZ_JACIBS010000001.1"/>
</dbReference>
<evidence type="ECO:0008006" key="5">
    <source>
        <dbReference type="Google" id="ProtNLM"/>
    </source>
</evidence>
<feature type="transmembrane region" description="Helical" evidence="2">
    <location>
        <begin position="257"/>
        <end position="282"/>
    </location>
</feature>
<feature type="region of interest" description="Disordered" evidence="1">
    <location>
        <begin position="1"/>
        <end position="38"/>
    </location>
</feature>
<feature type="transmembrane region" description="Helical" evidence="2">
    <location>
        <begin position="149"/>
        <end position="182"/>
    </location>
</feature>
<evidence type="ECO:0000313" key="4">
    <source>
        <dbReference type="Proteomes" id="UP000564573"/>
    </source>
</evidence>
<name>A0A839XCW8_9PSEU</name>
<evidence type="ECO:0000256" key="1">
    <source>
        <dbReference type="SAM" id="MobiDB-lite"/>
    </source>
</evidence>
<reference evidence="3 4" key="1">
    <citation type="submission" date="2020-08" db="EMBL/GenBank/DDBJ databases">
        <title>Sequencing the genomes of 1000 actinobacteria strains.</title>
        <authorList>
            <person name="Klenk H.-P."/>
        </authorList>
    </citation>
    <scope>NUCLEOTIDE SEQUENCE [LARGE SCALE GENOMIC DNA]</scope>
    <source>
        <strain evidence="3 4">DSM 45267</strain>
    </source>
</reference>
<dbReference type="EMBL" id="JACIBS010000001">
    <property type="protein sequence ID" value="MBB3661802.1"/>
    <property type="molecule type" value="Genomic_DNA"/>
</dbReference>
<accession>A0A839XCW8</accession>
<keyword evidence="4" id="KW-1185">Reference proteome</keyword>
<evidence type="ECO:0000313" key="3">
    <source>
        <dbReference type="EMBL" id="MBB3661802.1"/>
    </source>
</evidence>
<dbReference type="AlphaFoldDB" id="A0A839XCW8"/>
<keyword evidence="2" id="KW-1133">Transmembrane helix</keyword>
<organism evidence="3 4">
    <name type="scientific">Prauserella sediminis</name>
    <dbReference type="NCBI Taxonomy" id="577680"/>
    <lineage>
        <taxon>Bacteria</taxon>
        <taxon>Bacillati</taxon>
        <taxon>Actinomycetota</taxon>
        <taxon>Actinomycetes</taxon>
        <taxon>Pseudonocardiales</taxon>
        <taxon>Pseudonocardiaceae</taxon>
        <taxon>Prauserella</taxon>
        <taxon>Prauserella salsuginis group</taxon>
    </lineage>
</organism>
<feature type="compositionally biased region" description="Low complexity" evidence="1">
    <location>
        <begin position="20"/>
        <end position="34"/>
    </location>
</feature>
<protein>
    <recommendedName>
        <fullName evidence="5">Glycerophosphoryl diester phosphodiesterase membrane domain-containing protein</fullName>
    </recommendedName>
</protein>
<feature type="transmembrane region" description="Helical" evidence="2">
    <location>
        <begin position="61"/>
        <end position="86"/>
    </location>
</feature>
<dbReference type="Proteomes" id="UP000564573">
    <property type="component" value="Unassembled WGS sequence"/>
</dbReference>
<evidence type="ECO:0000256" key="2">
    <source>
        <dbReference type="SAM" id="Phobius"/>
    </source>
</evidence>
<feature type="transmembrane region" description="Helical" evidence="2">
    <location>
        <begin position="98"/>
        <end position="129"/>
    </location>
</feature>
<sequence>MDDSSGMPHGDPGEPRHPSPGDGPAPGEAEAPQPGVSPLRPLRLAEITDGAVATMRRHAGVVFGAAALIALIHVVLVQVAELYLLAQPGRVWEMSVNALAVNAAFAFVDLLAHALVVGVLTVVVGRAVVGEPVTAGDVWAEFRPRLLPVLGLTIVVTAVTVAGLVLLVVPGVVAYVFLGLAVPALVHERHSGVTVAVRRSVNLVAGAWWHVCGRLFAALLITLLISVIIQLLVTQLLPLGAGTPSLADGTLAGHRLILGIGSVVAQTVAVPFSAAVTALIYLDQRMRREHLDAALRLAADRSG</sequence>
<feature type="transmembrane region" description="Helical" evidence="2">
    <location>
        <begin position="215"/>
        <end position="237"/>
    </location>
</feature>
<gene>
    <name evidence="3" type="ORF">FB384_000706</name>
</gene>